<evidence type="ECO:0000313" key="3">
    <source>
        <dbReference type="Proteomes" id="UP000285092"/>
    </source>
</evidence>
<accession>A0A418NIP2</accession>
<dbReference type="SUPFAM" id="SSF56784">
    <property type="entry name" value="HAD-like"/>
    <property type="match status" value="1"/>
</dbReference>
<dbReference type="InterPro" id="IPR036412">
    <property type="entry name" value="HAD-like_sf"/>
</dbReference>
<keyword evidence="2" id="KW-0378">Hydrolase</keyword>
<dbReference type="EMBL" id="QXFK01000015">
    <property type="protein sequence ID" value="RIV78715.1"/>
    <property type="molecule type" value="Genomic_DNA"/>
</dbReference>
<comment type="caution">
    <text evidence="2">The sequence shown here is derived from an EMBL/GenBank/DDBJ whole genome shotgun (WGS) entry which is preliminary data.</text>
</comment>
<evidence type="ECO:0000313" key="2">
    <source>
        <dbReference type="EMBL" id="RIV78715.1"/>
    </source>
</evidence>
<name>A0A418NIP2_9SPHN</name>
<dbReference type="GO" id="GO:0016787">
    <property type="term" value="F:hydrolase activity"/>
    <property type="evidence" value="ECO:0007669"/>
    <property type="project" value="UniProtKB-KW"/>
</dbReference>
<feature type="transmembrane region" description="Helical" evidence="1">
    <location>
        <begin position="39"/>
        <end position="60"/>
    </location>
</feature>
<keyword evidence="3" id="KW-1185">Reference proteome</keyword>
<dbReference type="Pfam" id="PF12710">
    <property type="entry name" value="HAD"/>
    <property type="match status" value="1"/>
</dbReference>
<dbReference type="AlphaFoldDB" id="A0A418NIP2"/>
<keyword evidence="1" id="KW-0472">Membrane</keyword>
<evidence type="ECO:0000256" key="1">
    <source>
        <dbReference type="SAM" id="Phobius"/>
    </source>
</evidence>
<gene>
    <name evidence="2" type="ORF">D2V04_07915</name>
</gene>
<dbReference type="Proteomes" id="UP000285092">
    <property type="component" value="Unassembled WGS sequence"/>
</dbReference>
<sequence length="221" mass="25169">MAKRERKLRMTIYDLDGTLLSGSTFTPFLIFGARRLAPWRLLLLPVWVALMIGHKLGLIGRTALKHRGMRLMLGRPQPERLAEVARAFAEARVARLHPGARRAMEEDVREGRRVLIATAAYLLYAEHIARLLDVEEIIASHWALEGELQPNCYGPEKLARVRAWLAERGIAREDLHLRFVSDSFADAPLLDWADEGWFVTARAGTARRAGQRGWRPVDFTR</sequence>
<protein>
    <submittedName>
        <fullName evidence="2">HAD-IB family hydrolase</fullName>
    </submittedName>
</protein>
<dbReference type="InterPro" id="IPR023214">
    <property type="entry name" value="HAD_sf"/>
</dbReference>
<keyword evidence="1" id="KW-0812">Transmembrane</keyword>
<proteinExistence type="predicted"/>
<reference evidence="2 3" key="1">
    <citation type="submission" date="2018-08" db="EMBL/GenBank/DDBJ databases">
        <title>Altererythrobacter sp.Ery1 and Ery12, the genome sequencing of novel strains in genus Alterythrobacter.</title>
        <authorList>
            <person name="Cheng H."/>
            <person name="Wu Y.-H."/>
            <person name="Fang C."/>
            <person name="Xu X.-W."/>
        </authorList>
    </citation>
    <scope>NUCLEOTIDE SEQUENCE [LARGE SCALE GENOMIC DNA]</scope>
    <source>
        <strain evidence="2 3">Ery1</strain>
    </source>
</reference>
<dbReference type="Gene3D" id="1.20.1440.100">
    <property type="entry name" value="SG protein - dephosphorylation function"/>
    <property type="match status" value="1"/>
</dbReference>
<keyword evidence="1" id="KW-1133">Transmembrane helix</keyword>
<dbReference type="Gene3D" id="3.40.50.1000">
    <property type="entry name" value="HAD superfamily/HAD-like"/>
    <property type="match status" value="1"/>
</dbReference>
<organism evidence="2 3">
    <name type="scientific">Pelagerythrobacter aerophilus</name>
    <dbReference type="NCBI Taxonomy" id="2306995"/>
    <lineage>
        <taxon>Bacteria</taxon>
        <taxon>Pseudomonadati</taxon>
        <taxon>Pseudomonadota</taxon>
        <taxon>Alphaproteobacteria</taxon>
        <taxon>Sphingomonadales</taxon>
        <taxon>Erythrobacteraceae</taxon>
        <taxon>Pelagerythrobacter</taxon>
    </lineage>
</organism>